<evidence type="ECO:0000259" key="1">
    <source>
        <dbReference type="Pfam" id="PF08241"/>
    </source>
</evidence>
<dbReference type="InterPro" id="IPR029063">
    <property type="entry name" value="SAM-dependent_MTases_sf"/>
</dbReference>
<protein>
    <submittedName>
        <fullName evidence="2">Methyltransferase domain-containing protein</fullName>
    </submittedName>
</protein>
<keyword evidence="3" id="KW-1185">Reference proteome</keyword>
<gene>
    <name evidence="2" type="ORF">SAMN06297382_0626</name>
</gene>
<dbReference type="AlphaFoldDB" id="A0A239PKP7"/>
<dbReference type="Proteomes" id="UP000198346">
    <property type="component" value="Unassembled WGS sequence"/>
</dbReference>
<feature type="domain" description="Methyltransferase type 11" evidence="1">
    <location>
        <begin position="38"/>
        <end position="134"/>
    </location>
</feature>
<dbReference type="PANTHER" id="PTHR45036:SF1">
    <property type="entry name" value="METHYLTRANSFERASE LIKE 7A"/>
    <property type="match status" value="1"/>
</dbReference>
<dbReference type="InterPro" id="IPR013216">
    <property type="entry name" value="Methyltransf_11"/>
</dbReference>
<dbReference type="SUPFAM" id="SSF53335">
    <property type="entry name" value="S-adenosyl-L-methionine-dependent methyltransferases"/>
    <property type="match status" value="1"/>
</dbReference>
<sequence length="206" mass="22760">MGFYRDHIEPALVDFACGLKPVRRERAAIAPLARGRVLEVGFGSGRNAPYYDRSAITRLFALEPSEAMRRKAARRIADLPFPVEWLDLPGEEIPLDDASVDTVLVTYTLCTIPDVARALAGMRRVLKPGGRLAFLEHGRAPDPGVARWQDRLNGVWGRLAGGCNLNRDPVALIERAGFRIERADRHYARGAPRFAGYMSAGLAVPR</sequence>
<dbReference type="PANTHER" id="PTHR45036">
    <property type="entry name" value="METHYLTRANSFERASE LIKE 7B"/>
    <property type="match status" value="1"/>
</dbReference>
<name>A0A239PKP7_9PROT</name>
<dbReference type="Gene3D" id="3.40.50.150">
    <property type="entry name" value="Vaccinia Virus protein VP39"/>
    <property type="match status" value="1"/>
</dbReference>
<keyword evidence="2" id="KW-0489">Methyltransferase</keyword>
<organism evidence="2 3">
    <name type="scientific">Amphiplicatus metriothermophilus</name>
    <dbReference type="NCBI Taxonomy" id="1519374"/>
    <lineage>
        <taxon>Bacteria</taxon>
        <taxon>Pseudomonadati</taxon>
        <taxon>Pseudomonadota</taxon>
        <taxon>Alphaproteobacteria</taxon>
        <taxon>Parvularculales</taxon>
        <taxon>Parvularculaceae</taxon>
        <taxon>Amphiplicatus</taxon>
    </lineage>
</organism>
<evidence type="ECO:0000313" key="2">
    <source>
        <dbReference type="EMBL" id="SNT68130.1"/>
    </source>
</evidence>
<keyword evidence="2" id="KW-0808">Transferase</keyword>
<dbReference type="OrthoDB" id="9777830at2"/>
<reference evidence="2 3" key="1">
    <citation type="submission" date="2017-07" db="EMBL/GenBank/DDBJ databases">
        <authorList>
            <person name="Sun Z.S."/>
            <person name="Albrecht U."/>
            <person name="Echele G."/>
            <person name="Lee C.C."/>
        </authorList>
    </citation>
    <scope>NUCLEOTIDE SEQUENCE [LARGE SCALE GENOMIC DNA]</scope>
    <source>
        <strain evidence="2 3">CGMCC 1.12710</strain>
    </source>
</reference>
<dbReference type="RefSeq" id="WP_089411452.1">
    <property type="nucleotide sequence ID" value="NZ_FZQA01000001.1"/>
</dbReference>
<dbReference type="GO" id="GO:0032259">
    <property type="term" value="P:methylation"/>
    <property type="evidence" value="ECO:0007669"/>
    <property type="project" value="UniProtKB-KW"/>
</dbReference>
<dbReference type="EMBL" id="FZQA01000001">
    <property type="protein sequence ID" value="SNT68130.1"/>
    <property type="molecule type" value="Genomic_DNA"/>
</dbReference>
<dbReference type="GO" id="GO:0008757">
    <property type="term" value="F:S-adenosylmethionine-dependent methyltransferase activity"/>
    <property type="evidence" value="ECO:0007669"/>
    <property type="project" value="InterPro"/>
</dbReference>
<dbReference type="InterPro" id="IPR052356">
    <property type="entry name" value="Thiol_S-MT"/>
</dbReference>
<accession>A0A239PKP7</accession>
<dbReference type="Pfam" id="PF08241">
    <property type="entry name" value="Methyltransf_11"/>
    <property type="match status" value="1"/>
</dbReference>
<dbReference type="CDD" id="cd02440">
    <property type="entry name" value="AdoMet_MTases"/>
    <property type="match status" value="1"/>
</dbReference>
<evidence type="ECO:0000313" key="3">
    <source>
        <dbReference type="Proteomes" id="UP000198346"/>
    </source>
</evidence>
<proteinExistence type="predicted"/>